<dbReference type="AlphaFoldDB" id="M1QBN3"/>
<name>M1QBN3_9ZZZZ</name>
<evidence type="ECO:0000259" key="1">
    <source>
        <dbReference type="PROSITE" id="PS51379"/>
    </source>
</evidence>
<dbReference type="EMBL" id="JX684090">
    <property type="protein sequence ID" value="AGF93398.1"/>
    <property type="molecule type" value="Genomic_DNA"/>
</dbReference>
<protein>
    <submittedName>
        <fullName evidence="2">Polyferredoxin</fullName>
    </submittedName>
</protein>
<reference evidence="2" key="1">
    <citation type="journal article" date="2013" name="Syst. Appl. Microbiol.">
        <title>New insights into the archaeal diversity of a hypersaline microbial mat obtained by a metagenomic approach.</title>
        <authorList>
            <person name="Lopez-Lopez A."/>
            <person name="Richter M."/>
            <person name="Pena A."/>
            <person name="Tamames J."/>
            <person name="Rossello-Mora R."/>
        </authorList>
    </citation>
    <scope>NUCLEOTIDE SEQUENCE</scope>
</reference>
<accession>M1QBN3</accession>
<gene>
    <name evidence="2" type="ORF">FLSS-24_0029</name>
</gene>
<organism evidence="2">
    <name type="scientific">uncultured organism</name>
    <dbReference type="NCBI Taxonomy" id="155900"/>
    <lineage>
        <taxon>unclassified sequences</taxon>
        <taxon>environmental samples</taxon>
    </lineage>
</organism>
<dbReference type="PROSITE" id="PS00198">
    <property type="entry name" value="4FE4S_FER_1"/>
    <property type="match status" value="1"/>
</dbReference>
<dbReference type="InterPro" id="IPR017900">
    <property type="entry name" value="4Fe4S_Fe_S_CS"/>
</dbReference>
<proteinExistence type="predicted"/>
<evidence type="ECO:0000313" key="2">
    <source>
        <dbReference type="EMBL" id="AGF93398.1"/>
    </source>
</evidence>
<dbReference type="SUPFAM" id="SSF54862">
    <property type="entry name" value="4Fe-4S ferredoxins"/>
    <property type="match status" value="1"/>
</dbReference>
<feature type="domain" description="4Fe-4S ferredoxin-type" evidence="1">
    <location>
        <begin position="34"/>
        <end position="66"/>
    </location>
</feature>
<dbReference type="InterPro" id="IPR017896">
    <property type="entry name" value="4Fe4S_Fe-S-bd"/>
</dbReference>
<feature type="domain" description="4Fe-4S ferredoxin-type" evidence="1">
    <location>
        <begin position="69"/>
        <end position="98"/>
    </location>
</feature>
<dbReference type="PROSITE" id="PS51379">
    <property type="entry name" value="4FE4S_FER_2"/>
    <property type="match status" value="2"/>
</dbReference>
<dbReference type="Pfam" id="PF12838">
    <property type="entry name" value="Fer4_7"/>
    <property type="match status" value="1"/>
</dbReference>
<dbReference type="Gene3D" id="3.30.70.20">
    <property type="match status" value="1"/>
</dbReference>
<sequence>MNSKNEENCLAERGHPSLVELKQSQGYPGLTQLKEKELAVIECIQEIPCNPCEKACPVGAINIGKPITNLPELDVSKCVGCRQCIAACPGLAIFTIDYNYSKTKAALSFPYEFIPYPEAGEKVEAVNRKGEKVIEAEVLRVEVEGNENTAVITIEIPHQYIEEIRSINYDRGVRDGS</sequence>